<dbReference type="HOGENOM" id="CLU_017008_0_0_1"/>
<evidence type="ECO:0000313" key="2">
    <source>
        <dbReference type="Proteomes" id="UP000053820"/>
    </source>
</evidence>
<keyword evidence="2" id="KW-1185">Reference proteome</keyword>
<reference evidence="1 2" key="1">
    <citation type="submission" date="2014-04" db="EMBL/GenBank/DDBJ databases">
        <title>Evolutionary Origins and Diversification of the Mycorrhizal Mutualists.</title>
        <authorList>
            <consortium name="DOE Joint Genome Institute"/>
            <consortium name="Mycorrhizal Genomics Consortium"/>
            <person name="Kohler A."/>
            <person name="Kuo A."/>
            <person name="Nagy L.G."/>
            <person name="Floudas D."/>
            <person name="Copeland A."/>
            <person name="Barry K.W."/>
            <person name="Cichocki N."/>
            <person name="Veneault-Fourrey C."/>
            <person name="LaButti K."/>
            <person name="Lindquist E.A."/>
            <person name="Lipzen A."/>
            <person name="Lundell T."/>
            <person name="Morin E."/>
            <person name="Murat C."/>
            <person name="Riley R."/>
            <person name="Ohm R."/>
            <person name="Sun H."/>
            <person name="Tunlid A."/>
            <person name="Henrissat B."/>
            <person name="Grigoriev I.V."/>
            <person name="Hibbett D.S."/>
            <person name="Martin F."/>
        </authorList>
    </citation>
    <scope>NUCLEOTIDE SEQUENCE [LARGE SCALE GENOMIC DNA]</scope>
    <source>
        <strain evidence="1 2">MD-312</strain>
    </source>
</reference>
<dbReference type="EMBL" id="KN839891">
    <property type="protein sequence ID" value="KIJ59298.1"/>
    <property type="molecule type" value="Genomic_DNA"/>
</dbReference>
<feature type="non-terminal residue" evidence="1">
    <location>
        <position position="1"/>
    </location>
</feature>
<proteinExistence type="predicted"/>
<dbReference type="AlphaFoldDB" id="A0A0C9W0C8"/>
<gene>
    <name evidence="1" type="ORF">HYDPIDRAFT_60297</name>
</gene>
<evidence type="ECO:0000313" key="1">
    <source>
        <dbReference type="EMBL" id="KIJ59298.1"/>
    </source>
</evidence>
<organism evidence="1 2">
    <name type="scientific">Hydnomerulius pinastri MD-312</name>
    <dbReference type="NCBI Taxonomy" id="994086"/>
    <lineage>
        <taxon>Eukaryota</taxon>
        <taxon>Fungi</taxon>
        <taxon>Dikarya</taxon>
        <taxon>Basidiomycota</taxon>
        <taxon>Agaricomycotina</taxon>
        <taxon>Agaricomycetes</taxon>
        <taxon>Agaricomycetidae</taxon>
        <taxon>Boletales</taxon>
        <taxon>Boletales incertae sedis</taxon>
        <taxon>Leucogyrophana</taxon>
    </lineage>
</organism>
<dbReference type="OrthoDB" id="3048541at2759"/>
<protein>
    <submittedName>
        <fullName evidence="1">Uncharacterized protein</fullName>
    </submittedName>
</protein>
<sequence length="486" mass="54189">LSDSRKIKRMLSQLEDHSSLVMAMSQADIPWLRQMLQTALKNGASVCAILRMIEDALERGYKPRGHSKESVDLAMLVYRLGGGNLLYALNQRLALPSLRTLRNKMSFVKIAPTVGRISSESVKQNIQDVVLAPRLQTGVTTRCGVSILIDETALEEAAVYLNQSNCVGGLCWNHSHLIDPVLHNYQSALNIADALKSGKVHLGKEMTVAGVHVFGEDGVYPLIAAPTCKTEEAPDMEFIFDTLMDAWTAMGADKVVGDIWSVATDGDSTRRKAGHKLFLWAKIPITSPLYGVLSNLPGINMFTGNEFVTLDFDYKHIFKRFCTLIRSRAGMYLNNGRCISAHMLERYLPWLEGIDEAATRKLLYPDDPQDVPRAVELMSAIISLSRVNPTLPPFTPAGAIPDVAVLMDFEALVILGHILDSLLQPFINIHLTLSEQVTHLSRFSHLLYASYRDQRRRLMPNQLYYDSQTMVKNAVVTIVKQQKLNP</sequence>
<dbReference type="Proteomes" id="UP000053820">
    <property type="component" value="Unassembled WGS sequence"/>
</dbReference>
<feature type="non-terminal residue" evidence="1">
    <location>
        <position position="486"/>
    </location>
</feature>
<name>A0A0C9W0C8_9AGAM</name>
<accession>A0A0C9W0C8</accession>